<dbReference type="PANTHER" id="PTHR30238">
    <property type="entry name" value="MEMBRANE BOUND PREDICTED REDOX MODULATOR"/>
    <property type="match status" value="1"/>
</dbReference>
<evidence type="ECO:0000256" key="4">
    <source>
        <dbReference type="ARBA" id="ARBA00022989"/>
    </source>
</evidence>
<dbReference type="InterPro" id="IPR022301">
    <property type="entry name" value="Integral_membrane_YjbE"/>
</dbReference>
<evidence type="ECO:0000256" key="2">
    <source>
        <dbReference type="ARBA" id="ARBA00007511"/>
    </source>
</evidence>
<feature type="transmembrane region" description="Helical" evidence="6">
    <location>
        <begin position="161"/>
        <end position="181"/>
    </location>
</feature>
<feature type="transmembrane region" description="Helical" evidence="6">
    <location>
        <begin position="45"/>
        <end position="67"/>
    </location>
</feature>
<proteinExistence type="inferred from homology"/>
<name>A0A212TG98_9BURK</name>
<comment type="similarity">
    <text evidence="2">Belongs to the TerC family.</text>
</comment>
<dbReference type="Proteomes" id="UP000197215">
    <property type="component" value="Unassembled WGS sequence"/>
</dbReference>
<protein>
    <submittedName>
        <fullName evidence="7">Integral membrane protein, YjbE family</fullName>
    </submittedName>
</protein>
<dbReference type="AlphaFoldDB" id="A0A212TG98"/>
<feature type="transmembrane region" description="Helical" evidence="6">
    <location>
        <begin position="196"/>
        <end position="216"/>
    </location>
</feature>
<dbReference type="Pfam" id="PF03741">
    <property type="entry name" value="TerC"/>
    <property type="match status" value="1"/>
</dbReference>
<evidence type="ECO:0000256" key="1">
    <source>
        <dbReference type="ARBA" id="ARBA00004141"/>
    </source>
</evidence>
<feature type="transmembrane region" description="Helical" evidence="6">
    <location>
        <begin position="102"/>
        <end position="127"/>
    </location>
</feature>
<evidence type="ECO:0000256" key="6">
    <source>
        <dbReference type="SAM" id="Phobius"/>
    </source>
</evidence>
<reference evidence="7 8" key="1">
    <citation type="submission" date="2017-06" db="EMBL/GenBank/DDBJ databases">
        <authorList>
            <person name="Kim H.J."/>
            <person name="Triplett B.A."/>
        </authorList>
    </citation>
    <scope>NUCLEOTIDE SEQUENCE [LARGE SCALE GENOMIC DNA]</scope>
    <source>
        <strain evidence="7 8">MWH-VicM1</strain>
    </source>
</reference>
<keyword evidence="3 6" id="KW-0812">Transmembrane</keyword>
<keyword evidence="8" id="KW-1185">Reference proteome</keyword>
<dbReference type="NCBIfam" id="TIGR03717">
    <property type="entry name" value="R_switched_YjbE"/>
    <property type="match status" value="1"/>
</dbReference>
<gene>
    <name evidence="7" type="ORF">SAMN06295916_1174</name>
</gene>
<evidence type="ECO:0000256" key="3">
    <source>
        <dbReference type="ARBA" id="ARBA00022692"/>
    </source>
</evidence>
<dbReference type="PANTHER" id="PTHR30238:SF4">
    <property type="entry name" value="SLL1022 PROTEIN"/>
    <property type="match status" value="1"/>
</dbReference>
<accession>A0A212TG98</accession>
<feature type="transmembrane region" description="Helical" evidence="6">
    <location>
        <begin position="133"/>
        <end position="154"/>
    </location>
</feature>
<comment type="subcellular location">
    <subcellularLocation>
        <location evidence="1">Membrane</location>
        <topology evidence="1">Multi-pass membrane protein</topology>
    </subcellularLocation>
</comment>
<keyword evidence="4 6" id="KW-1133">Transmembrane helix</keyword>
<organism evidence="7 8">
    <name type="scientific">Polynucleobacter victoriensis</name>
    <dbReference type="NCBI Taxonomy" id="2049319"/>
    <lineage>
        <taxon>Bacteria</taxon>
        <taxon>Pseudomonadati</taxon>
        <taxon>Pseudomonadota</taxon>
        <taxon>Betaproteobacteria</taxon>
        <taxon>Burkholderiales</taxon>
        <taxon>Burkholderiaceae</taxon>
        <taxon>Polynucleobacter</taxon>
    </lineage>
</organism>
<dbReference type="RefSeq" id="WP_088813045.1">
    <property type="nucleotide sequence ID" value="NZ_FYEX01000001.1"/>
</dbReference>
<dbReference type="EMBL" id="FYEX01000001">
    <property type="protein sequence ID" value="SNC64841.1"/>
    <property type="molecule type" value="Genomic_DNA"/>
</dbReference>
<sequence length="228" mass="24539">MDFLSLNAVWAVLAIILIDLVLAGDNALVIGMAANRLPPDLRKKAIFWGTFGAIAIRFVSVAIITYLMMIPGLRLVGGVALVWIGWKLAFQESHEDVKAADTFWSAISTIVIADAVMGIDNALGIAAAANGNWWFIIMGLLISIPVVIFGSSMVTKILDRWPNAVFVGSFVLFAVAVQMVIKEPLFASTLSSIDGWLLKLLPWLFAIGATAFQFNLSKKASKGMAAAI</sequence>
<dbReference type="OrthoDB" id="5295733at2"/>
<dbReference type="GO" id="GO:0016020">
    <property type="term" value="C:membrane"/>
    <property type="evidence" value="ECO:0007669"/>
    <property type="project" value="UniProtKB-SubCell"/>
</dbReference>
<keyword evidence="5 6" id="KW-0472">Membrane</keyword>
<evidence type="ECO:0000256" key="5">
    <source>
        <dbReference type="ARBA" id="ARBA00023136"/>
    </source>
</evidence>
<evidence type="ECO:0000313" key="7">
    <source>
        <dbReference type="EMBL" id="SNC64841.1"/>
    </source>
</evidence>
<feature type="transmembrane region" description="Helical" evidence="6">
    <location>
        <begin position="6"/>
        <end position="33"/>
    </location>
</feature>
<feature type="transmembrane region" description="Helical" evidence="6">
    <location>
        <begin position="73"/>
        <end position="90"/>
    </location>
</feature>
<evidence type="ECO:0000313" key="8">
    <source>
        <dbReference type="Proteomes" id="UP000197215"/>
    </source>
</evidence>
<dbReference type="InterPro" id="IPR005496">
    <property type="entry name" value="Integral_membrane_TerC"/>
</dbReference>